<organism evidence="1 2">
    <name type="scientific">Nyssa sinensis</name>
    <dbReference type="NCBI Taxonomy" id="561372"/>
    <lineage>
        <taxon>Eukaryota</taxon>
        <taxon>Viridiplantae</taxon>
        <taxon>Streptophyta</taxon>
        <taxon>Embryophyta</taxon>
        <taxon>Tracheophyta</taxon>
        <taxon>Spermatophyta</taxon>
        <taxon>Magnoliopsida</taxon>
        <taxon>eudicotyledons</taxon>
        <taxon>Gunneridae</taxon>
        <taxon>Pentapetalae</taxon>
        <taxon>asterids</taxon>
        <taxon>Cornales</taxon>
        <taxon>Nyssaceae</taxon>
        <taxon>Nyssa</taxon>
    </lineage>
</organism>
<accession>A0A5J5B1C3</accession>
<dbReference type="OrthoDB" id="10263751at2759"/>
<proteinExistence type="predicted"/>
<dbReference type="EMBL" id="CM018039">
    <property type="protein sequence ID" value="KAA8536330.1"/>
    <property type="molecule type" value="Genomic_DNA"/>
</dbReference>
<dbReference type="AlphaFoldDB" id="A0A5J5B1C3"/>
<evidence type="ECO:0000313" key="2">
    <source>
        <dbReference type="Proteomes" id="UP000325577"/>
    </source>
</evidence>
<reference evidence="1 2" key="1">
    <citation type="submission" date="2019-09" db="EMBL/GenBank/DDBJ databases">
        <title>A chromosome-level genome assembly of the Chinese tupelo Nyssa sinensis.</title>
        <authorList>
            <person name="Yang X."/>
            <person name="Kang M."/>
            <person name="Yang Y."/>
            <person name="Xiong H."/>
            <person name="Wang M."/>
            <person name="Zhang Z."/>
            <person name="Wang Z."/>
            <person name="Wu H."/>
            <person name="Ma T."/>
            <person name="Liu J."/>
            <person name="Xi Z."/>
        </authorList>
    </citation>
    <scope>NUCLEOTIDE SEQUENCE [LARGE SCALE GENOMIC DNA]</scope>
    <source>
        <strain evidence="1">J267</strain>
        <tissue evidence="1">Leaf</tissue>
    </source>
</reference>
<protein>
    <recommendedName>
        <fullName evidence="3">Thioredoxin domain-containing protein</fullName>
    </recommendedName>
</protein>
<evidence type="ECO:0008006" key="3">
    <source>
        <dbReference type="Google" id="ProtNLM"/>
    </source>
</evidence>
<keyword evidence="2" id="KW-1185">Reference proteome</keyword>
<name>A0A5J5B1C3_9ASTE</name>
<dbReference type="Proteomes" id="UP000325577">
    <property type="component" value="Linkage Group LG16"/>
</dbReference>
<gene>
    <name evidence="1" type="ORF">F0562_028808</name>
</gene>
<sequence>MPTFLLMKEGALVDKLVGDNPDEIKKRIEGIVQSSHPSAAKCGRNRCNCLNGNGNDNSEDEFDISSVFGESNPTASFRDSLESLDTLKVSRREDDGRRDK</sequence>
<evidence type="ECO:0000313" key="1">
    <source>
        <dbReference type="EMBL" id="KAA8536330.1"/>
    </source>
</evidence>